<protein>
    <recommendedName>
        <fullName evidence="5">RING-type domain-containing protein</fullName>
    </recommendedName>
</protein>
<dbReference type="Proteomes" id="UP000886523">
    <property type="component" value="Unassembled WGS sequence"/>
</dbReference>
<evidence type="ECO:0000256" key="4">
    <source>
        <dbReference type="PROSITE-ProRule" id="PRU00175"/>
    </source>
</evidence>
<dbReference type="OrthoDB" id="6105938at2759"/>
<name>A0A9P6B2M6_9AGAM</name>
<sequence>MQCQICFDLLQRPFAINPCGHEFCGHCLKDWLTRSRAAAGGNAPREYECPSCRTLTRLRPIKMYLLQSIADLLKTANESQSPTRHRNVAPIDEEAFWQGLFDVADTRPALPRVDRPGLIPMDIDNIGPGVGPGRWADATYVPTPLGDVPGINNPNLSDENRALLRRGATLAMIEELDLSYSGQQGITGSLGEYHMHFGWIIHRNWSQVPVHDAELAIQVAMIETPERFSIVDGCIYERVWFPL</sequence>
<evidence type="ECO:0000313" key="6">
    <source>
        <dbReference type="EMBL" id="KAF9515835.1"/>
    </source>
</evidence>
<reference evidence="6" key="1">
    <citation type="journal article" date="2020" name="Nat. Commun.">
        <title>Large-scale genome sequencing of mycorrhizal fungi provides insights into the early evolution of symbiotic traits.</title>
        <authorList>
            <person name="Miyauchi S."/>
            <person name="Kiss E."/>
            <person name="Kuo A."/>
            <person name="Drula E."/>
            <person name="Kohler A."/>
            <person name="Sanchez-Garcia M."/>
            <person name="Morin E."/>
            <person name="Andreopoulos B."/>
            <person name="Barry K.W."/>
            <person name="Bonito G."/>
            <person name="Buee M."/>
            <person name="Carver A."/>
            <person name="Chen C."/>
            <person name="Cichocki N."/>
            <person name="Clum A."/>
            <person name="Culley D."/>
            <person name="Crous P.W."/>
            <person name="Fauchery L."/>
            <person name="Girlanda M."/>
            <person name="Hayes R.D."/>
            <person name="Keri Z."/>
            <person name="LaButti K."/>
            <person name="Lipzen A."/>
            <person name="Lombard V."/>
            <person name="Magnuson J."/>
            <person name="Maillard F."/>
            <person name="Murat C."/>
            <person name="Nolan M."/>
            <person name="Ohm R.A."/>
            <person name="Pangilinan J."/>
            <person name="Pereira M.F."/>
            <person name="Perotto S."/>
            <person name="Peter M."/>
            <person name="Pfister S."/>
            <person name="Riley R."/>
            <person name="Sitrit Y."/>
            <person name="Stielow J.B."/>
            <person name="Szollosi G."/>
            <person name="Zifcakova L."/>
            <person name="Stursova M."/>
            <person name="Spatafora J.W."/>
            <person name="Tedersoo L."/>
            <person name="Vaario L.M."/>
            <person name="Yamada A."/>
            <person name="Yan M."/>
            <person name="Wang P."/>
            <person name="Xu J."/>
            <person name="Bruns T."/>
            <person name="Baldrian P."/>
            <person name="Vilgalys R."/>
            <person name="Dunand C."/>
            <person name="Henrissat B."/>
            <person name="Grigoriev I.V."/>
            <person name="Hibbett D."/>
            <person name="Nagy L.G."/>
            <person name="Martin F.M."/>
        </authorList>
    </citation>
    <scope>NUCLEOTIDE SEQUENCE</scope>
    <source>
        <strain evidence="6">UP504</strain>
    </source>
</reference>
<dbReference type="Pfam" id="PF13923">
    <property type="entry name" value="zf-C3HC4_2"/>
    <property type="match status" value="1"/>
</dbReference>
<feature type="domain" description="RING-type" evidence="5">
    <location>
        <begin position="3"/>
        <end position="53"/>
    </location>
</feature>
<dbReference type="GO" id="GO:0008270">
    <property type="term" value="F:zinc ion binding"/>
    <property type="evidence" value="ECO:0007669"/>
    <property type="project" value="UniProtKB-KW"/>
</dbReference>
<dbReference type="PANTHER" id="PTHR12109">
    <property type="entry name" value="RING FINGER PROTEIN 141-RELATED"/>
    <property type="match status" value="1"/>
</dbReference>
<accession>A0A9P6B2M6</accession>
<evidence type="ECO:0000256" key="3">
    <source>
        <dbReference type="ARBA" id="ARBA00022833"/>
    </source>
</evidence>
<evidence type="ECO:0000256" key="2">
    <source>
        <dbReference type="ARBA" id="ARBA00022771"/>
    </source>
</evidence>
<dbReference type="PROSITE" id="PS50089">
    <property type="entry name" value="ZF_RING_2"/>
    <property type="match status" value="1"/>
</dbReference>
<evidence type="ECO:0000259" key="5">
    <source>
        <dbReference type="PROSITE" id="PS50089"/>
    </source>
</evidence>
<dbReference type="InterPro" id="IPR013083">
    <property type="entry name" value="Znf_RING/FYVE/PHD"/>
</dbReference>
<dbReference type="EMBL" id="MU128945">
    <property type="protein sequence ID" value="KAF9515835.1"/>
    <property type="molecule type" value="Genomic_DNA"/>
</dbReference>
<gene>
    <name evidence="6" type="ORF">BS47DRAFT_722839</name>
</gene>
<dbReference type="InterPro" id="IPR001841">
    <property type="entry name" value="Znf_RING"/>
</dbReference>
<keyword evidence="2 4" id="KW-0863">Zinc-finger</keyword>
<evidence type="ECO:0000256" key="1">
    <source>
        <dbReference type="ARBA" id="ARBA00022723"/>
    </source>
</evidence>
<keyword evidence="1" id="KW-0479">Metal-binding</keyword>
<evidence type="ECO:0000313" key="7">
    <source>
        <dbReference type="Proteomes" id="UP000886523"/>
    </source>
</evidence>
<dbReference type="AlphaFoldDB" id="A0A9P6B2M6"/>
<dbReference type="InterPro" id="IPR017907">
    <property type="entry name" value="Znf_RING_CS"/>
</dbReference>
<dbReference type="SUPFAM" id="SSF57850">
    <property type="entry name" value="RING/U-box"/>
    <property type="match status" value="1"/>
</dbReference>
<comment type="caution">
    <text evidence="6">The sequence shown here is derived from an EMBL/GenBank/DDBJ whole genome shotgun (WGS) entry which is preliminary data.</text>
</comment>
<dbReference type="Gene3D" id="3.30.40.10">
    <property type="entry name" value="Zinc/RING finger domain, C3HC4 (zinc finger)"/>
    <property type="match status" value="1"/>
</dbReference>
<keyword evidence="7" id="KW-1185">Reference proteome</keyword>
<dbReference type="SMART" id="SM00184">
    <property type="entry name" value="RING"/>
    <property type="match status" value="1"/>
</dbReference>
<keyword evidence="3" id="KW-0862">Zinc</keyword>
<dbReference type="InterPro" id="IPR047126">
    <property type="entry name" value="RNF141-like"/>
</dbReference>
<organism evidence="6 7">
    <name type="scientific">Hydnum rufescens UP504</name>
    <dbReference type="NCBI Taxonomy" id="1448309"/>
    <lineage>
        <taxon>Eukaryota</taxon>
        <taxon>Fungi</taxon>
        <taxon>Dikarya</taxon>
        <taxon>Basidiomycota</taxon>
        <taxon>Agaricomycotina</taxon>
        <taxon>Agaricomycetes</taxon>
        <taxon>Cantharellales</taxon>
        <taxon>Hydnaceae</taxon>
        <taxon>Hydnum</taxon>
    </lineage>
</organism>
<dbReference type="PROSITE" id="PS00518">
    <property type="entry name" value="ZF_RING_1"/>
    <property type="match status" value="1"/>
</dbReference>
<proteinExistence type="predicted"/>